<feature type="domain" description="Glycosyltransferase 2-like" evidence="2">
    <location>
        <begin position="16"/>
        <end position="133"/>
    </location>
</feature>
<proteinExistence type="inferred from homology"/>
<dbReference type="CDD" id="cd02511">
    <property type="entry name" value="Beta4Glucosyltransferase"/>
    <property type="match status" value="1"/>
</dbReference>
<dbReference type="SUPFAM" id="SSF53448">
    <property type="entry name" value="Nucleotide-diphospho-sugar transferases"/>
    <property type="match status" value="1"/>
</dbReference>
<evidence type="ECO:0000256" key="1">
    <source>
        <dbReference type="ARBA" id="ARBA00038494"/>
    </source>
</evidence>
<name>A0A356LIH5_9BURK</name>
<organism evidence="3 4">
    <name type="scientific">Advenella kashmirensis</name>
    <dbReference type="NCBI Taxonomy" id="310575"/>
    <lineage>
        <taxon>Bacteria</taxon>
        <taxon>Pseudomonadati</taxon>
        <taxon>Pseudomonadota</taxon>
        <taxon>Betaproteobacteria</taxon>
        <taxon>Burkholderiales</taxon>
        <taxon>Alcaligenaceae</taxon>
    </lineage>
</organism>
<reference evidence="3 4" key="1">
    <citation type="journal article" date="2018" name="Nat. Biotechnol.">
        <title>A standardized bacterial taxonomy based on genome phylogeny substantially revises the tree of life.</title>
        <authorList>
            <person name="Parks D.H."/>
            <person name="Chuvochina M."/>
            <person name="Waite D.W."/>
            <person name="Rinke C."/>
            <person name="Skarshewski A."/>
            <person name="Chaumeil P.A."/>
            <person name="Hugenholtz P."/>
        </authorList>
    </citation>
    <scope>NUCLEOTIDE SEQUENCE [LARGE SCALE GENOMIC DNA]</scope>
    <source>
        <strain evidence="3">UBA10707</strain>
    </source>
</reference>
<comment type="caution">
    <text evidence="3">The sequence shown here is derived from an EMBL/GenBank/DDBJ whole genome shotgun (WGS) entry which is preliminary data.</text>
</comment>
<dbReference type="Proteomes" id="UP000264036">
    <property type="component" value="Unassembled WGS sequence"/>
</dbReference>
<dbReference type="Pfam" id="PF00535">
    <property type="entry name" value="Glycos_transf_2"/>
    <property type="match status" value="1"/>
</dbReference>
<dbReference type="AlphaFoldDB" id="A0A356LIH5"/>
<dbReference type="EMBL" id="DOEK01000030">
    <property type="protein sequence ID" value="HBP30722.1"/>
    <property type="molecule type" value="Genomic_DNA"/>
</dbReference>
<dbReference type="InterPro" id="IPR029044">
    <property type="entry name" value="Nucleotide-diphossugar_trans"/>
</dbReference>
<accession>A0A356LIH5</accession>
<dbReference type="GO" id="GO:0016740">
    <property type="term" value="F:transferase activity"/>
    <property type="evidence" value="ECO:0007669"/>
    <property type="project" value="UniProtKB-KW"/>
</dbReference>
<comment type="similarity">
    <text evidence="1">Belongs to the glycosyltransferase 2 family. WaaE/KdtX subfamily.</text>
</comment>
<evidence type="ECO:0000313" key="4">
    <source>
        <dbReference type="Proteomes" id="UP000264036"/>
    </source>
</evidence>
<dbReference type="InterPro" id="IPR001173">
    <property type="entry name" value="Glyco_trans_2-like"/>
</dbReference>
<dbReference type="PANTHER" id="PTHR43630:SF2">
    <property type="entry name" value="GLYCOSYLTRANSFERASE"/>
    <property type="match status" value="1"/>
</dbReference>
<protein>
    <submittedName>
        <fullName evidence="3">Glycosyltransferase</fullName>
    </submittedName>
</protein>
<evidence type="ECO:0000259" key="2">
    <source>
        <dbReference type="Pfam" id="PF00535"/>
    </source>
</evidence>
<evidence type="ECO:0000313" key="3">
    <source>
        <dbReference type="EMBL" id="HBP30722.1"/>
    </source>
</evidence>
<dbReference type="Gene3D" id="3.90.550.10">
    <property type="entry name" value="Spore Coat Polysaccharide Biosynthesis Protein SpsA, Chain A"/>
    <property type="match status" value="1"/>
</dbReference>
<sequence length="267" mass="29666">MPAEAAHPTRRVTLAVALIVKNEAQNLAACLDSVAGWVDEIVILDSGSTDATEQIARRYTQAFYTSIDWPGFGPQRQRAQTHVTADWILWLDADERVTPQLRASIEAVLQNPAPNTIYQVARLSWAFGQFIRHCGWYPGHVERLHPRTLTQYDNALVHESLVLPPGAQLATLQGDLLHFTYATVDAHLRKSAGYAIAWAEQRACAGKKGSLATATLHAVARFCRTYFLRLGILDGRAGFLLSVMAAQSVFNKYACLWSRTRQAKPPR</sequence>
<dbReference type="PANTHER" id="PTHR43630">
    <property type="entry name" value="POLY-BETA-1,6-N-ACETYL-D-GLUCOSAMINE SYNTHASE"/>
    <property type="match status" value="1"/>
</dbReference>
<keyword evidence="3" id="KW-0808">Transferase</keyword>
<gene>
    <name evidence="3" type="ORF">DD666_15040</name>
</gene>